<dbReference type="SUPFAM" id="SSF53098">
    <property type="entry name" value="Ribonuclease H-like"/>
    <property type="match status" value="1"/>
</dbReference>
<feature type="domain" description="PD-(D/E)XK endonuclease-like" evidence="4">
    <location>
        <begin position="100"/>
        <end position="233"/>
    </location>
</feature>
<comment type="caution">
    <text evidence="6">The sequence shown here is derived from an EMBL/GenBank/DDBJ whole genome shotgun (WGS) entry which is preliminary data.</text>
</comment>
<dbReference type="InterPro" id="IPR038726">
    <property type="entry name" value="PDDEXK_AddAB-type"/>
</dbReference>
<keyword evidence="1" id="KW-0227">DNA damage</keyword>
<sequence length="537" mass="59311">MFLVDAETAGAEPDLVYTASDLVAAAGCEYQVLRKLDEKLGRRPVAEFPVDDMLARAAALGDAHEQRTLQGFRNRFGAGVVEIQPAPDYTRRTLAAKREESLAALRSGADVVFQASFFDGSFHGRADFLVKEAGAGVRYAVYDTKLARHAKAGALLQLAAYAQQLLQAGIPTSPTVSLVLGDGERSDHSLAELLPELRQRRERFLQITAEHRAQEAAVRWGDDRYTACGRCDYCSEQVREHRDLLLVARMNPARRRKLIQAGIGTIDELAAMELPASADGVLAGLRDQARMQTGLQHPDGAATFTDPYGHMRTVGYRLLPGHSLASLPEPDPGDIFFDLESDPLWQDPAGGWGLEYLFGVVENPAGPGDRPPFRPFWAHSRAGEGQALAAFLDYVAQRRRQFPHLRIYHYANYEKTALRRLSRQHGIGQDAVEDLLAGDVLVDLFDTVRRSLLISENSYSLKKLEPLYMGTNLRTGDVTDAGASVLAYARYCQARDAGRPEEAERILAGIRSYNEYDCLSTRELRNWLLGLAARPSG</sequence>
<evidence type="ECO:0000256" key="1">
    <source>
        <dbReference type="ARBA" id="ARBA00022763"/>
    </source>
</evidence>
<protein>
    <submittedName>
        <fullName evidence="6">TM0106 family RecB-like putative nuclease</fullName>
    </submittedName>
</protein>
<proteinExistence type="predicted"/>
<dbReference type="InterPro" id="IPR038720">
    <property type="entry name" value="YprB_RNase_H-like_dom"/>
</dbReference>
<evidence type="ECO:0000259" key="5">
    <source>
        <dbReference type="Pfam" id="PF13482"/>
    </source>
</evidence>
<dbReference type="Pfam" id="PF12705">
    <property type="entry name" value="PDDEXK_1"/>
    <property type="match status" value="1"/>
</dbReference>
<name>A0A7X6K4Q0_9MICC</name>
<keyword evidence="7" id="KW-1185">Reference proteome</keyword>
<dbReference type="Pfam" id="PF13482">
    <property type="entry name" value="RNase_H_2"/>
    <property type="match status" value="1"/>
</dbReference>
<dbReference type="NCBIfam" id="TIGR03491">
    <property type="entry name" value="TM0106 family RecB-like putative nuclease"/>
    <property type="match status" value="1"/>
</dbReference>
<dbReference type="EMBL" id="JAAZSQ010000001">
    <property type="protein sequence ID" value="NKX52955.1"/>
    <property type="molecule type" value="Genomic_DNA"/>
</dbReference>
<dbReference type="GO" id="GO:0006281">
    <property type="term" value="P:DNA repair"/>
    <property type="evidence" value="ECO:0007669"/>
    <property type="project" value="UniProtKB-KW"/>
</dbReference>
<dbReference type="RefSeq" id="WP_168484317.1">
    <property type="nucleotide sequence ID" value="NZ_JAAZSQ010000001.1"/>
</dbReference>
<keyword evidence="2" id="KW-0067">ATP-binding</keyword>
<feature type="domain" description="YprB ribonuclease H-like" evidence="5">
    <location>
        <begin position="335"/>
        <end position="528"/>
    </location>
</feature>
<dbReference type="InterPro" id="IPR012337">
    <property type="entry name" value="RNaseH-like_sf"/>
</dbReference>
<reference evidence="6 7" key="1">
    <citation type="submission" date="2020-04" db="EMBL/GenBank/DDBJ databases">
        <title>Arthrobacter sp. nov.</title>
        <authorList>
            <person name="Liu S."/>
        </authorList>
    </citation>
    <scope>NUCLEOTIDE SEQUENCE [LARGE SCALE GENOMIC DNA]</scope>
    <source>
        <strain evidence="6 7">E918</strain>
    </source>
</reference>
<dbReference type="InterPro" id="IPR019993">
    <property type="entry name" value="RecB_nuclease_TM0106_put"/>
</dbReference>
<organism evidence="6 7">
    <name type="scientific">Arthrobacter mobilis</name>
    <dbReference type="NCBI Taxonomy" id="2724944"/>
    <lineage>
        <taxon>Bacteria</taxon>
        <taxon>Bacillati</taxon>
        <taxon>Actinomycetota</taxon>
        <taxon>Actinomycetes</taxon>
        <taxon>Micrococcales</taxon>
        <taxon>Micrococcaceae</taxon>
        <taxon>Arthrobacter</taxon>
    </lineage>
</organism>
<gene>
    <name evidence="6" type="ORF">HGG74_00090</name>
</gene>
<keyword evidence="2" id="KW-0547">Nucleotide-binding</keyword>
<keyword evidence="3" id="KW-0234">DNA repair</keyword>
<accession>A0A7X6K4Q0</accession>
<keyword evidence="2" id="KW-0378">Hydrolase</keyword>
<evidence type="ECO:0000313" key="6">
    <source>
        <dbReference type="EMBL" id="NKX52955.1"/>
    </source>
</evidence>
<dbReference type="GO" id="GO:0004386">
    <property type="term" value="F:helicase activity"/>
    <property type="evidence" value="ECO:0007669"/>
    <property type="project" value="UniProtKB-KW"/>
</dbReference>
<evidence type="ECO:0000256" key="2">
    <source>
        <dbReference type="ARBA" id="ARBA00022806"/>
    </source>
</evidence>
<evidence type="ECO:0000259" key="4">
    <source>
        <dbReference type="Pfam" id="PF12705"/>
    </source>
</evidence>
<dbReference type="Proteomes" id="UP000544090">
    <property type="component" value="Unassembled WGS sequence"/>
</dbReference>
<evidence type="ECO:0000256" key="3">
    <source>
        <dbReference type="ARBA" id="ARBA00023204"/>
    </source>
</evidence>
<evidence type="ECO:0000313" key="7">
    <source>
        <dbReference type="Proteomes" id="UP000544090"/>
    </source>
</evidence>
<keyword evidence="2" id="KW-0347">Helicase</keyword>
<dbReference type="AlphaFoldDB" id="A0A7X6K4Q0"/>